<organism evidence="1 2">
    <name type="scientific">Enterococcus phage EF1</name>
    <dbReference type="NCBI Taxonomy" id="2025813"/>
    <lineage>
        <taxon>Viruses</taxon>
        <taxon>Duplodnaviria</taxon>
        <taxon>Heunggongvirae</taxon>
        <taxon>Uroviricota</taxon>
        <taxon>Caudoviricetes</taxon>
    </lineage>
</organism>
<proteinExistence type="predicted"/>
<dbReference type="EMBL" id="MF001358">
    <property type="protein sequence ID" value="ASZ76752.1"/>
    <property type="molecule type" value="Genomic_DNA"/>
</dbReference>
<dbReference type="Gene3D" id="1.10.10.10">
    <property type="entry name" value="Winged helix-like DNA-binding domain superfamily/Winged helix DNA-binding domain"/>
    <property type="match status" value="1"/>
</dbReference>
<reference evidence="1 2" key="1">
    <citation type="submission" date="2017-04" db="EMBL/GenBank/DDBJ databases">
        <title>Complete Genome Sequence of Lytic Bacteriophage EF1 Infecting Enterococcus faecalis Isolates.</title>
        <authorList>
            <person name="Kim D."/>
            <person name="Kim Y.J."/>
            <person name="Han B.K."/>
            <person name="Kim H."/>
        </authorList>
    </citation>
    <scope>NUCLEOTIDE SEQUENCE [LARGE SCALE GENOMIC DNA]</scope>
</reference>
<keyword evidence="2" id="KW-1185">Reference proteome</keyword>
<evidence type="ECO:0000313" key="2">
    <source>
        <dbReference type="Proteomes" id="UP000260005"/>
    </source>
</evidence>
<dbReference type="InterPro" id="IPR036388">
    <property type="entry name" value="WH-like_DNA-bd_sf"/>
</dbReference>
<dbReference type="SUPFAM" id="SSF46785">
    <property type="entry name" value="Winged helix' DNA-binding domain"/>
    <property type="match status" value="1"/>
</dbReference>
<evidence type="ECO:0000313" key="1">
    <source>
        <dbReference type="EMBL" id="ASZ76752.1"/>
    </source>
</evidence>
<dbReference type="Proteomes" id="UP000260005">
    <property type="component" value="Segment"/>
</dbReference>
<sequence length="231" mass="27303">MNNHKNQIPTTQDFTSLRNIDRLYGYLQVISKWNGKKGEPRYINKKDFSSREAANELCVSSRTINRQINKLKEYGFILEENDKMKLPIKHLFTTIHPETLKYLYQIQTDNVITIYSFLRAMQWYYQDKNKIFFFTKRYLITEILGKKSSGSAYDAMDSILDLLDKLGLVKLACQKKKGKFGEYKVYAVIEVKDEIIRSNFPTIEEVFGDIYIPDEEEINVGIKEYWQNKKD</sequence>
<accession>A0A249XXT7</accession>
<dbReference type="InterPro" id="IPR036390">
    <property type="entry name" value="WH_DNA-bd_sf"/>
</dbReference>
<name>A0A249XXT7_9CAUD</name>
<protein>
    <submittedName>
        <fullName evidence="1">Uncharacterized protein</fullName>
    </submittedName>
</protein>